<accession>A0AAU7PJT1</accession>
<dbReference type="EMBL" id="PP595732">
    <property type="protein sequence ID" value="XBS49908.1"/>
    <property type="molecule type" value="Genomic_DNA"/>
</dbReference>
<organism evidence="1">
    <name type="scientific">Salmonella phage SalP219</name>
    <dbReference type="NCBI Taxonomy" id="3158864"/>
    <lineage>
        <taxon>Viruses</taxon>
        <taxon>Duplodnaviria</taxon>
        <taxon>Heunggongvirae</taxon>
        <taxon>Uroviricota</taxon>
        <taxon>Caudoviricetes</taxon>
        <taxon>Vequintavirinae</taxon>
        <taxon>Seunavirus</taxon>
    </lineage>
</organism>
<sequence>MKITKTFVCPNGHSTTSVVEHFVSTIDCAKCGVKATYVMALEDGNMVAGTTSCSFPSWMDDPFIKPINVNKEFM</sequence>
<name>A0AAU7PJT1_9CAUD</name>
<protein>
    <submittedName>
        <fullName evidence="1">Uncharacterized protein</fullName>
    </submittedName>
</protein>
<evidence type="ECO:0000313" key="1">
    <source>
        <dbReference type="EMBL" id="XBS49908.1"/>
    </source>
</evidence>
<proteinExistence type="predicted"/>
<reference evidence="1" key="1">
    <citation type="submission" date="2024-04" db="EMBL/GenBank/DDBJ databases">
        <authorList>
            <person name="Jaglan A.B."/>
            <person name="Vashisth M."/>
            <person name="Anand T."/>
            <person name="Virmani N."/>
            <person name="Bera B."/>
            <person name="Vaid R."/>
        </authorList>
    </citation>
    <scope>NUCLEOTIDE SEQUENCE</scope>
</reference>